<keyword evidence="2" id="KW-0479">Metal-binding</keyword>
<dbReference type="CDD" id="cd13880">
    <property type="entry name" value="CuRO_2_MaLCC_like"/>
    <property type="match status" value="1"/>
</dbReference>
<evidence type="ECO:0000259" key="8">
    <source>
        <dbReference type="Pfam" id="PF00394"/>
    </source>
</evidence>
<feature type="chain" id="PRO_5041338000" evidence="7">
    <location>
        <begin position="20"/>
        <end position="579"/>
    </location>
</feature>
<sequence>MYLSSAIGALGLVAPVVLAAPSPPLVEKRACTFDSLANPTCWDGTFDLNTNYYDSWPSVGGHQEYTFHITNITMAPDGINRTVLAINGQVPGPTIFANWGDTVTVTVINELEDAGTSIHFHGVRQKDTNTQDGAVSITQCPIPGGKTSMTYKWTATQYGTSWYHGHYGLQAWDGLFGPIVIAGPASSAYKNDLGTLMLSDWTHKTAESLESDAAVNGGENIDNGLINGTNIFIDQTTNVQTGKRFEFVFQPNESHRIRLINTAMDQHFKVALDGHEMEVIAADFVPIKPFKTKILNIGIGQRYDVIITANQTPGNFWLRANVQTNCGQRAATFIDVRAIVRYNAPGVNGTADPPEATPPAFDVDCTDMPMTNLEPFVAINLNITGNLTFDQTINFNQDFNNPNPVINWEIKDGIHFLSHWENPTLLQLAGPGNVTFPDEQQVLEVNGVDKIQFVLIQTDSGGDHPIHLHGHDFWIVDQSNTTKFDPSTFVPNTVNPPRRDVALLNGSGHLVIAFKADNPGAWLLHCHIAWHVNRGMALTFLENRADIFKPGDSDAVGKNCDAWKAFAKDKGIIQTDTGV</sequence>
<dbReference type="AlphaFoldDB" id="A0AA40A4R1"/>
<feature type="domain" description="Plastocyanin-like" evidence="8">
    <location>
        <begin position="195"/>
        <end position="342"/>
    </location>
</feature>
<dbReference type="GO" id="GO:0016491">
    <property type="term" value="F:oxidoreductase activity"/>
    <property type="evidence" value="ECO:0007669"/>
    <property type="project" value="UniProtKB-KW"/>
</dbReference>
<dbReference type="InterPro" id="IPR011707">
    <property type="entry name" value="Cu-oxidase-like_N"/>
</dbReference>
<evidence type="ECO:0000256" key="6">
    <source>
        <dbReference type="ARBA" id="ARBA00023180"/>
    </source>
</evidence>
<dbReference type="Pfam" id="PF07732">
    <property type="entry name" value="Cu-oxidase_3"/>
    <property type="match status" value="1"/>
</dbReference>
<dbReference type="PANTHER" id="PTHR11709:SF502">
    <property type="entry name" value="MULTICOPPER OXIDASE"/>
    <property type="match status" value="1"/>
</dbReference>
<dbReference type="InterPro" id="IPR045087">
    <property type="entry name" value="Cu-oxidase_fam"/>
</dbReference>
<dbReference type="InterPro" id="IPR011706">
    <property type="entry name" value="Cu-oxidase_C"/>
</dbReference>
<dbReference type="PROSITE" id="PS00079">
    <property type="entry name" value="MULTICOPPER_OXIDASE1"/>
    <property type="match status" value="1"/>
</dbReference>
<keyword evidence="6" id="KW-0325">Glycoprotein</keyword>
<dbReference type="Pfam" id="PF00394">
    <property type="entry name" value="Cu-oxidase"/>
    <property type="match status" value="1"/>
</dbReference>
<keyword evidence="12" id="KW-1185">Reference proteome</keyword>
<dbReference type="EMBL" id="JAUIRO010000006">
    <property type="protein sequence ID" value="KAK0709247.1"/>
    <property type="molecule type" value="Genomic_DNA"/>
</dbReference>
<dbReference type="FunFam" id="2.60.40.420:FF:000021">
    <property type="entry name" value="Extracellular dihydrogeodin oxidase/laccase"/>
    <property type="match status" value="1"/>
</dbReference>
<dbReference type="FunFam" id="2.60.40.420:FF:000038">
    <property type="entry name" value="Extracellular dihydrogeodin oxidase/laccase"/>
    <property type="match status" value="1"/>
</dbReference>
<evidence type="ECO:0000256" key="7">
    <source>
        <dbReference type="SAM" id="SignalP"/>
    </source>
</evidence>
<keyword evidence="5" id="KW-0186">Copper</keyword>
<keyword evidence="3" id="KW-0677">Repeat</keyword>
<dbReference type="InterPro" id="IPR002355">
    <property type="entry name" value="Cu_oxidase_Cu_BS"/>
</dbReference>
<dbReference type="Gene3D" id="2.60.40.420">
    <property type="entry name" value="Cupredoxins - blue copper proteins"/>
    <property type="match status" value="3"/>
</dbReference>
<dbReference type="RefSeq" id="XP_060292551.1">
    <property type="nucleotide sequence ID" value="XM_060438519.1"/>
</dbReference>
<dbReference type="InterPro" id="IPR008972">
    <property type="entry name" value="Cupredoxin"/>
</dbReference>
<comment type="caution">
    <text evidence="11">The sequence shown here is derived from an EMBL/GenBank/DDBJ whole genome shotgun (WGS) entry which is preliminary data.</text>
</comment>
<keyword evidence="4" id="KW-0560">Oxidoreductase</keyword>
<dbReference type="GO" id="GO:0005507">
    <property type="term" value="F:copper ion binding"/>
    <property type="evidence" value="ECO:0007669"/>
    <property type="project" value="InterPro"/>
</dbReference>
<dbReference type="PROSITE" id="PS00080">
    <property type="entry name" value="MULTICOPPER_OXIDASE2"/>
    <property type="match status" value="1"/>
</dbReference>
<organism evidence="11 12">
    <name type="scientific">Lasiosphaeria miniovina</name>
    <dbReference type="NCBI Taxonomy" id="1954250"/>
    <lineage>
        <taxon>Eukaryota</taxon>
        <taxon>Fungi</taxon>
        <taxon>Dikarya</taxon>
        <taxon>Ascomycota</taxon>
        <taxon>Pezizomycotina</taxon>
        <taxon>Sordariomycetes</taxon>
        <taxon>Sordariomycetidae</taxon>
        <taxon>Sordariales</taxon>
        <taxon>Lasiosphaeriaceae</taxon>
        <taxon>Lasiosphaeria</taxon>
    </lineage>
</organism>
<dbReference type="InterPro" id="IPR001117">
    <property type="entry name" value="Cu-oxidase_2nd"/>
</dbReference>
<reference evidence="11" key="1">
    <citation type="submission" date="2023-06" db="EMBL/GenBank/DDBJ databases">
        <title>Genome-scale phylogeny and comparative genomics of the fungal order Sordariales.</title>
        <authorList>
            <consortium name="Lawrence Berkeley National Laboratory"/>
            <person name="Hensen N."/>
            <person name="Bonometti L."/>
            <person name="Westerberg I."/>
            <person name="Brannstrom I.O."/>
            <person name="Guillou S."/>
            <person name="Cros-Aarteil S."/>
            <person name="Calhoun S."/>
            <person name="Haridas S."/>
            <person name="Kuo A."/>
            <person name="Mondo S."/>
            <person name="Pangilinan J."/>
            <person name="Riley R."/>
            <person name="LaButti K."/>
            <person name="Andreopoulos B."/>
            <person name="Lipzen A."/>
            <person name="Chen C."/>
            <person name="Yanf M."/>
            <person name="Daum C."/>
            <person name="Ng V."/>
            <person name="Clum A."/>
            <person name="Steindorff A."/>
            <person name="Ohm R."/>
            <person name="Martin F."/>
            <person name="Silar P."/>
            <person name="Natvig D."/>
            <person name="Lalanne C."/>
            <person name="Gautier V."/>
            <person name="Ament-velasquez S.L."/>
            <person name="Kruys A."/>
            <person name="Hutchinson M.I."/>
            <person name="Powell A.J."/>
            <person name="Barry K."/>
            <person name="Miller A.N."/>
            <person name="Grigoriev I.V."/>
            <person name="Debuchy R."/>
            <person name="Gladieux P."/>
            <person name="Thoren M.H."/>
            <person name="Johannesson H."/>
        </authorList>
    </citation>
    <scope>NUCLEOTIDE SEQUENCE</scope>
    <source>
        <strain evidence="11">SMH2392-1A</strain>
    </source>
</reference>
<evidence type="ECO:0000259" key="10">
    <source>
        <dbReference type="Pfam" id="PF07732"/>
    </source>
</evidence>
<keyword evidence="7" id="KW-0732">Signal</keyword>
<dbReference type="CDD" id="cd13901">
    <property type="entry name" value="CuRO_3_MaLCC_like"/>
    <property type="match status" value="1"/>
</dbReference>
<name>A0AA40A4R1_9PEZI</name>
<dbReference type="CDD" id="cd13854">
    <property type="entry name" value="CuRO_1_MaLCC_like"/>
    <property type="match status" value="1"/>
</dbReference>
<evidence type="ECO:0000256" key="4">
    <source>
        <dbReference type="ARBA" id="ARBA00023002"/>
    </source>
</evidence>
<evidence type="ECO:0000256" key="5">
    <source>
        <dbReference type="ARBA" id="ARBA00023008"/>
    </source>
</evidence>
<dbReference type="PANTHER" id="PTHR11709">
    <property type="entry name" value="MULTI-COPPER OXIDASE"/>
    <property type="match status" value="1"/>
</dbReference>
<dbReference type="SUPFAM" id="SSF49503">
    <property type="entry name" value="Cupredoxins"/>
    <property type="match status" value="3"/>
</dbReference>
<evidence type="ECO:0000313" key="11">
    <source>
        <dbReference type="EMBL" id="KAK0709247.1"/>
    </source>
</evidence>
<dbReference type="InterPro" id="IPR033138">
    <property type="entry name" value="Cu_oxidase_CS"/>
</dbReference>
<evidence type="ECO:0000256" key="2">
    <source>
        <dbReference type="ARBA" id="ARBA00022723"/>
    </source>
</evidence>
<evidence type="ECO:0000256" key="1">
    <source>
        <dbReference type="ARBA" id="ARBA00010609"/>
    </source>
</evidence>
<dbReference type="Proteomes" id="UP001172101">
    <property type="component" value="Unassembled WGS sequence"/>
</dbReference>
<accession>A0AA40A4R1</accession>
<dbReference type="Pfam" id="PF07731">
    <property type="entry name" value="Cu-oxidase_2"/>
    <property type="match status" value="1"/>
</dbReference>
<feature type="domain" description="Plastocyanin-like" evidence="10">
    <location>
        <begin position="69"/>
        <end position="184"/>
    </location>
</feature>
<feature type="signal peptide" evidence="7">
    <location>
        <begin position="1"/>
        <end position="19"/>
    </location>
</feature>
<evidence type="ECO:0000313" key="12">
    <source>
        <dbReference type="Proteomes" id="UP001172101"/>
    </source>
</evidence>
<proteinExistence type="inferred from homology"/>
<comment type="similarity">
    <text evidence="1">Belongs to the multicopper oxidase family.</text>
</comment>
<protein>
    <submittedName>
        <fullName evidence="11">Extracellular dihydrogeodin oxidase/laccase</fullName>
    </submittedName>
</protein>
<evidence type="ECO:0000259" key="9">
    <source>
        <dbReference type="Pfam" id="PF07731"/>
    </source>
</evidence>
<dbReference type="GeneID" id="85321789"/>
<evidence type="ECO:0000256" key="3">
    <source>
        <dbReference type="ARBA" id="ARBA00022737"/>
    </source>
</evidence>
<gene>
    <name evidence="11" type="ORF">B0T26DRAFT_654151</name>
</gene>
<feature type="domain" description="Plastocyanin-like" evidence="9">
    <location>
        <begin position="421"/>
        <end position="544"/>
    </location>
</feature>